<sequence>METMEVMLVPVGSPFVHIVLDFPLYRHLKQKLHCQMERSARDIFANDVKRSDNLRKRHLLKLLFNYGKVQHGRNETVMQVVFGIPNSLLNNLAFLRHFGREPLLDVLKGNELPNLSGASTSPKSLQRNVFLCPNCRIASCSSLVFLPFCPRPFAALKIESFSCCFQHTTNSALKMMNAQQPQQFLCGATKTDGTICQRMFDSTGARATHRRRARVHQGLIDYDFVCNVCGGGCSTATTLRTHCVRLHPTMSSPPHLTQGNRISFVRGQILSVSVNANSVGEIDAISSYYNATLPDGGITLVNNAVEFNDVVEINEDQENELANMPFLMATIRNIAEDVYADRHDGQLPPTQHINIEVSPSDQLIFGDSGNSNMVCSLYSLWTGRCNRMDTVLSASVDPLGGLHSVGGLLHKVQIAKDLNIRNFVLSREDEEDVGEIGADVTEGINFIYHDDISEVLNSVMF</sequence>
<evidence type="ECO:0000313" key="2">
    <source>
        <dbReference type="EMBL" id="KAL3121892.1"/>
    </source>
</evidence>
<dbReference type="AlphaFoldDB" id="A0ABD2M2Y9"/>
<accession>A0ABD2M2Y9</accession>
<dbReference type="InterPro" id="IPR014721">
    <property type="entry name" value="Ribsml_uS5_D2-typ_fold_subgr"/>
</dbReference>
<comment type="caution">
    <text evidence="2">The sequence shown here is derived from an EMBL/GenBank/DDBJ whole genome shotgun (WGS) entry which is preliminary data.</text>
</comment>
<dbReference type="InterPro" id="IPR008269">
    <property type="entry name" value="Lon_proteolytic"/>
</dbReference>
<dbReference type="Proteomes" id="UP001620626">
    <property type="component" value="Unassembled WGS sequence"/>
</dbReference>
<protein>
    <recommendedName>
        <fullName evidence="1">C2H2-type domain-containing protein</fullName>
    </recommendedName>
</protein>
<feature type="domain" description="C2H2-type" evidence="1">
    <location>
        <begin position="226"/>
        <end position="247"/>
    </location>
</feature>
<name>A0ABD2M2Y9_9BILA</name>
<dbReference type="Gene3D" id="3.30.230.10">
    <property type="match status" value="1"/>
</dbReference>
<dbReference type="Pfam" id="PF05362">
    <property type="entry name" value="Lon_C"/>
    <property type="match status" value="1"/>
</dbReference>
<gene>
    <name evidence="2" type="ORF">niasHT_000457</name>
</gene>
<dbReference type="InterPro" id="IPR020568">
    <property type="entry name" value="Ribosomal_Su5_D2-typ_SF"/>
</dbReference>
<dbReference type="SUPFAM" id="SSF54211">
    <property type="entry name" value="Ribosomal protein S5 domain 2-like"/>
    <property type="match status" value="1"/>
</dbReference>
<evidence type="ECO:0000313" key="3">
    <source>
        <dbReference type="Proteomes" id="UP001620626"/>
    </source>
</evidence>
<evidence type="ECO:0000259" key="1">
    <source>
        <dbReference type="PROSITE" id="PS00028"/>
    </source>
</evidence>
<dbReference type="PROSITE" id="PS00028">
    <property type="entry name" value="ZINC_FINGER_C2H2_1"/>
    <property type="match status" value="1"/>
</dbReference>
<dbReference type="EMBL" id="JBICBT010000174">
    <property type="protein sequence ID" value="KAL3121892.1"/>
    <property type="molecule type" value="Genomic_DNA"/>
</dbReference>
<reference evidence="2 3" key="1">
    <citation type="submission" date="2024-10" db="EMBL/GenBank/DDBJ databases">
        <authorList>
            <person name="Kim D."/>
        </authorList>
    </citation>
    <scope>NUCLEOTIDE SEQUENCE [LARGE SCALE GENOMIC DNA]</scope>
    <source>
        <strain evidence="2">BH-2024</strain>
    </source>
</reference>
<keyword evidence="3" id="KW-1185">Reference proteome</keyword>
<dbReference type="InterPro" id="IPR013087">
    <property type="entry name" value="Znf_C2H2_type"/>
</dbReference>
<organism evidence="2 3">
    <name type="scientific">Heterodera trifolii</name>
    <dbReference type="NCBI Taxonomy" id="157864"/>
    <lineage>
        <taxon>Eukaryota</taxon>
        <taxon>Metazoa</taxon>
        <taxon>Ecdysozoa</taxon>
        <taxon>Nematoda</taxon>
        <taxon>Chromadorea</taxon>
        <taxon>Rhabditida</taxon>
        <taxon>Tylenchina</taxon>
        <taxon>Tylenchomorpha</taxon>
        <taxon>Tylenchoidea</taxon>
        <taxon>Heteroderidae</taxon>
        <taxon>Heteroderinae</taxon>
        <taxon>Heterodera</taxon>
    </lineage>
</organism>
<proteinExistence type="predicted"/>